<evidence type="ECO:0000256" key="3">
    <source>
        <dbReference type="ARBA" id="ARBA00022737"/>
    </source>
</evidence>
<dbReference type="SUPFAM" id="SSF117281">
    <property type="entry name" value="Kelch motif"/>
    <property type="match status" value="2"/>
</dbReference>
<keyword evidence="3" id="KW-0677">Repeat</keyword>
<dbReference type="Gene3D" id="2.60.40.10">
    <property type="entry name" value="Immunoglobulins"/>
    <property type="match status" value="1"/>
</dbReference>
<evidence type="ECO:0000256" key="5">
    <source>
        <dbReference type="SAM" id="MobiDB-lite"/>
    </source>
</evidence>
<feature type="compositionally biased region" description="Polar residues" evidence="5">
    <location>
        <begin position="58"/>
        <end position="69"/>
    </location>
</feature>
<evidence type="ECO:0000259" key="6">
    <source>
        <dbReference type="Pfam" id="PF02494"/>
    </source>
</evidence>
<evidence type="ECO:0000313" key="9">
    <source>
        <dbReference type="Proteomes" id="UP001611383"/>
    </source>
</evidence>
<dbReference type="Gene3D" id="2.130.10.80">
    <property type="entry name" value="Galactose oxidase/kelch, beta-propeller"/>
    <property type="match status" value="3"/>
</dbReference>
<dbReference type="PANTHER" id="PTHR46344">
    <property type="entry name" value="OS02G0202900 PROTEIN"/>
    <property type="match status" value="1"/>
</dbReference>
<evidence type="ECO:0000256" key="1">
    <source>
        <dbReference type="ARBA" id="ARBA00022441"/>
    </source>
</evidence>
<dbReference type="Gene3D" id="2.120.10.80">
    <property type="entry name" value="Kelch-type beta propeller"/>
    <property type="match status" value="1"/>
</dbReference>
<dbReference type="InterPro" id="IPR015915">
    <property type="entry name" value="Kelch-typ_b-propeller"/>
</dbReference>
<organism evidence="8 9">
    <name type="scientific">Archangium minus</name>
    <dbReference type="NCBI Taxonomy" id="83450"/>
    <lineage>
        <taxon>Bacteria</taxon>
        <taxon>Pseudomonadati</taxon>
        <taxon>Myxococcota</taxon>
        <taxon>Myxococcia</taxon>
        <taxon>Myxococcales</taxon>
        <taxon>Cystobacterineae</taxon>
        <taxon>Archangiaceae</taxon>
        <taxon>Archangium</taxon>
    </lineage>
</organism>
<gene>
    <name evidence="8" type="ORF">F0U60_42650</name>
</gene>
<dbReference type="InterPro" id="IPR011936">
    <property type="entry name" value="Myxo_disulph_rpt"/>
</dbReference>
<name>A0ABY9X3W4_9BACT</name>
<evidence type="ECO:0000313" key="8">
    <source>
        <dbReference type="EMBL" id="WNG50086.1"/>
    </source>
</evidence>
<evidence type="ECO:0000259" key="7">
    <source>
        <dbReference type="Pfam" id="PF16403"/>
    </source>
</evidence>
<dbReference type="SMART" id="SM00612">
    <property type="entry name" value="Kelch"/>
    <property type="match status" value="6"/>
</dbReference>
<protein>
    <submittedName>
        <fullName evidence="8">DUF5011 domain-containing protein</fullName>
    </submittedName>
</protein>
<dbReference type="InterPro" id="IPR032179">
    <property type="entry name" value="Cry22Aa_Ig-like"/>
</dbReference>
<dbReference type="Proteomes" id="UP001611383">
    <property type="component" value="Chromosome"/>
</dbReference>
<feature type="domain" description="HYR" evidence="6">
    <location>
        <begin position="444"/>
        <end position="520"/>
    </location>
</feature>
<feature type="region of interest" description="Disordered" evidence="5">
    <location>
        <begin position="46"/>
        <end position="69"/>
    </location>
</feature>
<evidence type="ECO:0000256" key="4">
    <source>
        <dbReference type="ARBA" id="ARBA00023157"/>
    </source>
</evidence>
<dbReference type="Pfam" id="PF24681">
    <property type="entry name" value="Kelch_KLHDC2_KLHL20_DRC7"/>
    <property type="match status" value="1"/>
</dbReference>
<dbReference type="EMBL" id="CP043494">
    <property type="protein sequence ID" value="WNG50086.1"/>
    <property type="molecule type" value="Genomic_DNA"/>
</dbReference>
<dbReference type="PANTHER" id="PTHR46344:SF27">
    <property type="entry name" value="KELCH REPEAT SUPERFAMILY PROTEIN"/>
    <property type="match status" value="1"/>
</dbReference>
<accession>A0ABY9X3W4</accession>
<dbReference type="NCBIfam" id="TIGR02232">
    <property type="entry name" value="myxo_disulf_rpt"/>
    <property type="match status" value="1"/>
</dbReference>
<dbReference type="RefSeq" id="WP_395808749.1">
    <property type="nucleotide sequence ID" value="NZ_CP043494.1"/>
</dbReference>
<sequence length="948" mass="97429">MRLNIGEGVRMLSDTHEKSWSGFRSRMLMALSVLLLAACGGGAPSSSEGASQESGSAVPSSAVSTRPQGLSSSNKVLILAGTVTDGEYSVEAQAAASLGYAVDVVSDAEWAAKTSADFASYRAIILGDPTCSTSVSLISVVEQNRHVWGPVIDGNVVIVGTDPVYHAADVFSQNSVKFAAAQEGKTGAYINLSCYYHETAPKTAVPVLEPFGSFTVTGVGCYDDAHIVATHAALNGLTDDMLSNWSCSVHEAFDSYPAANFTPLVIARDPTYGPRLPGSKDFADGSHGVPYVLARGAIPVRCGDGVVQYPEECDTGASNGVPGTACSSVCRLHWCGDGKLDPGEECDTGASNGSGTCSASCKSVSVPRPPVAKCKDVTVSADSLVCTVSGSRINIDNGSYDPDGDLTGCDQSPSNFGLGTTTATLTCSDSTGLQSSCTANVTVVDTTAPTITCPANVSAECVAGGANVNPGQAYGDDNCSDATYSSNPGAGRFPLGTTPVTHTGKDSAGNTSTCTSQVTVSDTQAPVVSLAGYPSLTVTCGSTYVEAGATATDACSGDLSAAITVTGTVNTKVAGTYTLTYTVKDAAGHVGTATRTVIVIPGPGGVCEDRHGGWILTGSMALPRMLHTATLLDDGRVLVAGGFNTTSELYNSETKTWSATGNTLGAHRGHTATKLQDGRVLITGGGSCPITDATAELYVPAVGKWRPAGKLNQQRFHHSAVLLPNGKVLVAGGRITEYDGAVFASAELYDPATGSWTYTGSMKTARAFHTMTLLPNGKVLVTGGSDASDALINSAEIYDPATGTWTSAASMGVSRASHTATLLNNGKVLVAGGAGIDVALSSTAELYDPASNTWTATGSMKDPRKWHTANMLPDGRVLVAGGYHQLTGIMTASELYDPATGKWSVTAFMNVDRYRHTGTLLNNGTVLAVGGVSNHDNASAEYYDLNEL</sequence>
<evidence type="ECO:0000256" key="2">
    <source>
        <dbReference type="ARBA" id="ARBA00022729"/>
    </source>
</evidence>
<reference evidence="8 9" key="1">
    <citation type="submission" date="2019-08" db="EMBL/GenBank/DDBJ databases">
        <title>Archangium and Cystobacter genomes.</title>
        <authorList>
            <person name="Chen I.-C.K."/>
            <person name="Wielgoss S."/>
        </authorList>
    </citation>
    <scope>NUCLEOTIDE SEQUENCE [LARGE SCALE GENOMIC DNA]</scope>
    <source>
        <strain evidence="8 9">Cbm 6</strain>
    </source>
</reference>
<feature type="domain" description="Pesticidal crystal protein Cry22Aa Ig-like" evidence="7">
    <location>
        <begin position="529"/>
        <end position="599"/>
    </location>
</feature>
<dbReference type="InterPro" id="IPR013783">
    <property type="entry name" value="Ig-like_fold"/>
</dbReference>
<dbReference type="Pfam" id="PF02494">
    <property type="entry name" value="HYR"/>
    <property type="match status" value="1"/>
</dbReference>
<dbReference type="InterPro" id="IPR003410">
    <property type="entry name" value="HYR_dom"/>
</dbReference>
<proteinExistence type="predicted"/>
<keyword evidence="9" id="KW-1185">Reference proteome</keyword>
<keyword evidence="1" id="KW-0880">Kelch repeat</keyword>
<feature type="compositionally biased region" description="Low complexity" evidence="5">
    <location>
        <begin position="46"/>
        <end position="57"/>
    </location>
</feature>
<dbReference type="Pfam" id="PF16403">
    <property type="entry name" value="Bact_surface_Ig-like"/>
    <property type="match status" value="1"/>
</dbReference>
<keyword evidence="2" id="KW-0732">Signal</keyword>
<keyword evidence="4" id="KW-1015">Disulfide bond</keyword>
<dbReference type="InterPro" id="IPR037293">
    <property type="entry name" value="Gal_Oxidase_central_sf"/>
</dbReference>
<dbReference type="InterPro" id="IPR006652">
    <property type="entry name" value="Kelch_1"/>
</dbReference>